<dbReference type="NCBIfam" id="TIGR02772">
    <property type="entry name" value="Ku_bact"/>
    <property type="match status" value="1"/>
</dbReference>
<evidence type="ECO:0000313" key="7">
    <source>
        <dbReference type="Proteomes" id="UP000297564"/>
    </source>
</evidence>
<dbReference type="GO" id="GO:0006310">
    <property type="term" value="P:DNA recombination"/>
    <property type="evidence" value="ECO:0007669"/>
    <property type="project" value="UniProtKB-KW"/>
</dbReference>
<name>A0A4Z0C1J5_9BURK</name>
<dbReference type="EMBL" id="SMLL01000001">
    <property type="protein sequence ID" value="TFZ04802.1"/>
    <property type="molecule type" value="Genomic_DNA"/>
</dbReference>
<proteinExistence type="inferred from homology"/>
<feature type="transmembrane region" description="Helical" evidence="4">
    <location>
        <begin position="12"/>
        <end position="29"/>
    </location>
</feature>
<evidence type="ECO:0000313" key="6">
    <source>
        <dbReference type="EMBL" id="TFZ04802.1"/>
    </source>
</evidence>
<feature type="compositionally biased region" description="Low complexity" evidence="3">
    <location>
        <begin position="280"/>
        <end position="296"/>
    </location>
</feature>
<evidence type="ECO:0000256" key="3">
    <source>
        <dbReference type="SAM" id="MobiDB-lite"/>
    </source>
</evidence>
<dbReference type="GO" id="GO:0006303">
    <property type="term" value="P:double-strand break repair via nonhomologous end joining"/>
    <property type="evidence" value="ECO:0007669"/>
    <property type="project" value="UniProtKB-UniRule"/>
</dbReference>
<keyword evidence="7" id="KW-1185">Reference proteome</keyword>
<evidence type="ECO:0000256" key="2">
    <source>
        <dbReference type="HAMAP-Rule" id="MF_01875"/>
    </source>
</evidence>
<keyword evidence="4" id="KW-0812">Transmembrane</keyword>
<organism evidence="6 7">
    <name type="scientific">Ramlibacter rhizophilus</name>
    <dbReference type="NCBI Taxonomy" id="1781167"/>
    <lineage>
        <taxon>Bacteria</taxon>
        <taxon>Pseudomonadati</taxon>
        <taxon>Pseudomonadota</taxon>
        <taxon>Betaproteobacteria</taxon>
        <taxon>Burkholderiales</taxon>
        <taxon>Comamonadaceae</taxon>
        <taxon>Ramlibacter</taxon>
    </lineage>
</organism>
<dbReference type="PANTHER" id="PTHR41251">
    <property type="entry name" value="NON-HOMOLOGOUS END JOINING PROTEIN KU"/>
    <property type="match status" value="1"/>
</dbReference>
<dbReference type="Pfam" id="PF02735">
    <property type="entry name" value="Ku"/>
    <property type="match status" value="1"/>
</dbReference>
<dbReference type="SMART" id="SM00559">
    <property type="entry name" value="Ku78"/>
    <property type="match status" value="1"/>
</dbReference>
<evidence type="ECO:0000256" key="1">
    <source>
        <dbReference type="ARBA" id="ARBA00023125"/>
    </source>
</evidence>
<dbReference type="GO" id="GO:0003690">
    <property type="term" value="F:double-stranded DNA binding"/>
    <property type="evidence" value="ECO:0007669"/>
    <property type="project" value="UniProtKB-UniRule"/>
</dbReference>
<accession>A0A4Z0C1J5</accession>
<keyword evidence="2" id="KW-0227">DNA damage</keyword>
<dbReference type="InterPro" id="IPR006164">
    <property type="entry name" value="DNA_bd_Ku70/Ku80"/>
</dbReference>
<dbReference type="CDD" id="cd00789">
    <property type="entry name" value="KU_like"/>
    <property type="match status" value="1"/>
</dbReference>
<dbReference type="InterPro" id="IPR009187">
    <property type="entry name" value="Prok_Ku"/>
</dbReference>
<feature type="compositionally biased region" description="Basic residues" evidence="3">
    <location>
        <begin position="319"/>
        <end position="329"/>
    </location>
</feature>
<sequence>MASVNPRALWKGAISFGLVHVPVALYSAIQDTRPKMRMLDQATGAPVGYRKVAKDTGETVEKSEVVKGMEVESGQFVTLSKEEIQQALPRSTQTIEIESFVKVEEVPPVFYNKPYYTGPQQRGAKVYALLRDVLRRTGRAALGRVVIANRQHLALLVPLGDAMVLNLLRWSEEIRDPASLNLPGQAASEGLSERELKMGEQLVLELADEWHPERFRDEFREKLEALVEAKRQAGDVRQAPGVQEEAPASSAEVIDLTELLRQSLRKSPAPAPAPAPSRKPAPAARKSSSRSATTRKAANDEAAEQRAAAAAKPASKARSSVKPRSKRAG</sequence>
<keyword evidence="1 2" id="KW-0238">DNA-binding</keyword>
<dbReference type="InterPro" id="IPR016194">
    <property type="entry name" value="SPOC-like_C_dom_sf"/>
</dbReference>
<keyword evidence="4" id="KW-0472">Membrane</keyword>
<feature type="domain" description="Ku" evidence="5">
    <location>
        <begin position="57"/>
        <end position="185"/>
    </location>
</feature>
<dbReference type="Proteomes" id="UP000297564">
    <property type="component" value="Unassembled WGS sequence"/>
</dbReference>
<comment type="caution">
    <text evidence="6">The sequence shown here is derived from an EMBL/GenBank/DDBJ whole genome shotgun (WGS) entry which is preliminary data.</text>
</comment>
<feature type="compositionally biased region" description="Pro residues" evidence="3">
    <location>
        <begin position="269"/>
        <end position="279"/>
    </location>
</feature>
<keyword evidence="2" id="KW-0234">DNA repair</keyword>
<dbReference type="HAMAP" id="MF_01875">
    <property type="entry name" value="Prokaryotic_Ku"/>
    <property type="match status" value="1"/>
</dbReference>
<reference evidence="6 7" key="1">
    <citation type="submission" date="2019-03" db="EMBL/GenBank/DDBJ databases">
        <title>Ramlibacter rhizophilus CCTCC AB2015357, whole genome shotgun sequence.</title>
        <authorList>
            <person name="Zhang X."/>
            <person name="Feng G."/>
            <person name="Zhu H."/>
        </authorList>
    </citation>
    <scope>NUCLEOTIDE SEQUENCE [LARGE SCALE GENOMIC DNA]</scope>
    <source>
        <strain evidence="6 7">CCTCC AB2015357</strain>
    </source>
</reference>
<dbReference type="PIRSF" id="PIRSF006493">
    <property type="entry name" value="Prok_Ku"/>
    <property type="match status" value="1"/>
</dbReference>
<comment type="function">
    <text evidence="2">With LigD forms a non-homologous end joining (NHEJ) DNA repair enzyme, which repairs dsDNA breaks with reduced fidelity. Binds linear dsDNA with 5'- and 3'- overhangs but not closed circular dsDNA nor ssDNA. Recruits and stimulates the ligase activity of LigD.</text>
</comment>
<evidence type="ECO:0000259" key="5">
    <source>
        <dbReference type="SMART" id="SM00559"/>
    </source>
</evidence>
<keyword evidence="2" id="KW-0233">DNA recombination</keyword>
<feature type="region of interest" description="Disordered" evidence="3">
    <location>
        <begin position="231"/>
        <end position="329"/>
    </location>
</feature>
<comment type="similarity">
    <text evidence="2">Belongs to the prokaryotic Ku family.</text>
</comment>
<dbReference type="AlphaFoldDB" id="A0A4Z0C1J5"/>
<evidence type="ECO:0000256" key="4">
    <source>
        <dbReference type="SAM" id="Phobius"/>
    </source>
</evidence>
<comment type="subunit">
    <text evidence="2">Homodimer. Interacts with LigD.</text>
</comment>
<gene>
    <name evidence="2" type="primary">ku</name>
    <name evidence="6" type="ORF">EZ242_03360</name>
</gene>
<dbReference type="SUPFAM" id="SSF100939">
    <property type="entry name" value="SPOC domain-like"/>
    <property type="match status" value="1"/>
</dbReference>
<protein>
    <recommendedName>
        <fullName evidence="2">Non-homologous end joining protein Ku</fullName>
    </recommendedName>
</protein>
<keyword evidence="4" id="KW-1133">Transmembrane helix</keyword>
<dbReference type="RefSeq" id="WP_135283684.1">
    <property type="nucleotide sequence ID" value="NZ_SMLL01000001.1"/>
</dbReference>
<dbReference type="Gene3D" id="2.40.290.10">
    <property type="match status" value="1"/>
</dbReference>
<dbReference type="PANTHER" id="PTHR41251:SF1">
    <property type="entry name" value="NON-HOMOLOGOUS END JOINING PROTEIN KU"/>
    <property type="match status" value="1"/>
</dbReference>
<feature type="compositionally biased region" description="Low complexity" evidence="3">
    <location>
        <begin position="305"/>
        <end position="317"/>
    </location>
</feature>
<dbReference type="OrthoDB" id="9795084at2"/>